<evidence type="ECO:0000256" key="2">
    <source>
        <dbReference type="ARBA" id="ARBA00022723"/>
    </source>
</evidence>
<dbReference type="Gene3D" id="3.20.20.120">
    <property type="entry name" value="Enolase-like C-terminal domain"/>
    <property type="match status" value="1"/>
</dbReference>
<feature type="domain" description="Mandelate racemase/muconate lactonizing enzyme C-terminal" evidence="8">
    <location>
        <begin position="129"/>
        <end position="220"/>
    </location>
</feature>
<dbReference type="PANTHER" id="PTHR48073:SF2">
    <property type="entry name" value="O-SUCCINYLBENZOATE SYNTHASE"/>
    <property type="match status" value="1"/>
</dbReference>
<sequence>MKLTVQKKLWPLREPFVIARGTYTTSDVIIVELQDGPHVGRGEAAGVDYHGETPDSMLAQLEAVRTRIESGITRAELLKLLPIGGARNAVDAALWDLEAKRTGRRAWDLAGVGNTREIASAMTIGIRSIEGYEKTARGLAHYRWIKIKVNKEDPLACVQAVRRGAPNSRLIVDANQAWDVPTLYALGPKLAELRVDLLEQPVKVGGDDDLVAGRSPIPVCADESIDTIDDLPRLKSRYEFVNIKLDKTGGLTAALELAQAARAEGLRLMVGCMVTGSVGMAPGMVLAQLCEVVDLDGPLLQAEDWANPIQYDRTGVMSWPTPALWG</sequence>
<proteinExistence type="inferred from homology"/>
<evidence type="ECO:0000256" key="3">
    <source>
        <dbReference type="ARBA" id="ARBA00022842"/>
    </source>
</evidence>
<evidence type="ECO:0000259" key="8">
    <source>
        <dbReference type="SMART" id="SM00922"/>
    </source>
</evidence>
<dbReference type="Pfam" id="PF02746">
    <property type="entry name" value="MR_MLE_N"/>
    <property type="match status" value="1"/>
</dbReference>
<dbReference type="GO" id="GO:0006518">
    <property type="term" value="P:peptide metabolic process"/>
    <property type="evidence" value="ECO:0007669"/>
    <property type="project" value="UniProtKB-ARBA"/>
</dbReference>
<dbReference type="PANTHER" id="PTHR48073">
    <property type="entry name" value="O-SUCCINYLBENZOATE SYNTHASE-RELATED"/>
    <property type="match status" value="1"/>
</dbReference>
<dbReference type="InterPro" id="IPR013341">
    <property type="entry name" value="Mandelate_racemase_N_dom"/>
</dbReference>
<protein>
    <recommendedName>
        <fullName evidence="7">Dipeptide epimerase</fullName>
        <ecNumber evidence="7">5.1.1.-</ecNumber>
    </recommendedName>
</protein>
<dbReference type="InterPro" id="IPR036849">
    <property type="entry name" value="Enolase-like_C_sf"/>
</dbReference>
<comment type="similarity">
    <text evidence="1 7">Belongs to the mandelate racemase/muconate lactonizing enzyme family.</text>
</comment>
<dbReference type="SMART" id="SM00922">
    <property type="entry name" value="MR_MLE"/>
    <property type="match status" value="1"/>
</dbReference>
<dbReference type="SFLD" id="SFLDF00010">
    <property type="entry name" value="dipeptide_epimerase"/>
    <property type="match status" value="1"/>
</dbReference>
<dbReference type="SFLD" id="SFLDG00180">
    <property type="entry name" value="muconate_cycloisomerase"/>
    <property type="match status" value="1"/>
</dbReference>
<dbReference type="Gene3D" id="3.30.390.10">
    <property type="entry name" value="Enolase-like, N-terminal domain"/>
    <property type="match status" value="1"/>
</dbReference>
<evidence type="ECO:0000256" key="4">
    <source>
        <dbReference type="ARBA" id="ARBA00023235"/>
    </source>
</evidence>
<evidence type="ECO:0000256" key="6">
    <source>
        <dbReference type="PIRSR" id="PIRSR634603-3"/>
    </source>
</evidence>
<gene>
    <name evidence="9" type="ORF">GCM10011487_37570</name>
</gene>
<feature type="binding site" evidence="6">
    <location>
        <position position="199"/>
    </location>
    <ligand>
        <name>Mg(2+)</name>
        <dbReference type="ChEBI" id="CHEBI:18420"/>
    </ligand>
</feature>
<dbReference type="GO" id="GO:0009063">
    <property type="term" value="P:amino acid catabolic process"/>
    <property type="evidence" value="ECO:0007669"/>
    <property type="project" value="InterPro"/>
</dbReference>
<dbReference type="SUPFAM" id="SSF51604">
    <property type="entry name" value="Enolase C-terminal domain-like"/>
    <property type="match status" value="1"/>
</dbReference>
<evidence type="ECO:0000313" key="10">
    <source>
        <dbReference type="Proteomes" id="UP000445000"/>
    </source>
</evidence>
<evidence type="ECO:0000313" key="9">
    <source>
        <dbReference type="EMBL" id="GFE81757.1"/>
    </source>
</evidence>
<dbReference type="Proteomes" id="UP000445000">
    <property type="component" value="Unassembled WGS sequence"/>
</dbReference>
<organism evidence="9 10">
    <name type="scientific">Steroidobacter agaridevorans</name>
    <dbReference type="NCBI Taxonomy" id="2695856"/>
    <lineage>
        <taxon>Bacteria</taxon>
        <taxon>Pseudomonadati</taxon>
        <taxon>Pseudomonadota</taxon>
        <taxon>Gammaproteobacteria</taxon>
        <taxon>Steroidobacterales</taxon>
        <taxon>Steroidobacteraceae</taxon>
        <taxon>Steroidobacter</taxon>
    </lineage>
</organism>
<dbReference type="Pfam" id="PF13378">
    <property type="entry name" value="MR_MLE_C"/>
    <property type="match status" value="1"/>
</dbReference>
<accession>A0A829YEN7</accession>
<comment type="cofactor">
    <cofactor evidence="6 7">
        <name>Mg(2+)</name>
        <dbReference type="ChEBI" id="CHEBI:18420"/>
    </cofactor>
    <text evidence="6 7">Binds 1 Mg(2+) ion per subunit.</text>
</comment>
<dbReference type="InterPro" id="IPR034603">
    <property type="entry name" value="Dipeptide_epimerase"/>
</dbReference>
<reference evidence="10" key="1">
    <citation type="submission" date="2020-01" db="EMBL/GenBank/DDBJ databases">
        <title>'Steroidobacter agaridevorans' sp. nov., agar-degrading bacteria isolated from rhizosphere soils.</title>
        <authorList>
            <person name="Ikenaga M."/>
            <person name="Kataoka M."/>
            <person name="Murouchi A."/>
            <person name="Katsuragi S."/>
            <person name="Sakai M."/>
        </authorList>
    </citation>
    <scope>NUCLEOTIDE SEQUENCE [LARGE SCALE GENOMIC DNA]</scope>
    <source>
        <strain evidence="10">YU21-B</strain>
    </source>
</reference>
<dbReference type="EC" id="5.1.1.-" evidence="7"/>
<feature type="active site" description="Proton acceptor; specific for (R)-substrate epimerization" evidence="5">
    <location>
        <position position="148"/>
    </location>
</feature>
<dbReference type="AlphaFoldDB" id="A0A829YEN7"/>
<name>A0A829YEN7_9GAMM</name>
<keyword evidence="10" id="KW-1185">Reference proteome</keyword>
<dbReference type="SFLD" id="SFLDS00001">
    <property type="entry name" value="Enolase"/>
    <property type="match status" value="1"/>
</dbReference>
<evidence type="ECO:0000256" key="7">
    <source>
        <dbReference type="RuleBase" id="RU366006"/>
    </source>
</evidence>
<dbReference type="RefSeq" id="WP_161813367.1">
    <property type="nucleotide sequence ID" value="NZ_BLJN01000003.1"/>
</dbReference>
<dbReference type="PROSITE" id="PS00909">
    <property type="entry name" value="MR_MLE_2"/>
    <property type="match status" value="1"/>
</dbReference>
<dbReference type="CDD" id="cd03319">
    <property type="entry name" value="L-Ala-DL-Glu_epimerase"/>
    <property type="match status" value="1"/>
</dbReference>
<keyword evidence="2 6" id="KW-0479">Metal-binding</keyword>
<dbReference type="GO" id="GO:0046872">
    <property type="term" value="F:metal ion binding"/>
    <property type="evidence" value="ECO:0007669"/>
    <property type="project" value="UniProtKB-KW"/>
</dbReference>
<dbReference type="InterPro" id="IPR018110">
    <property type="entry name" value="Mandel_Rmase/mucon_lact_enz_CS"/>
</dbReference>
<dbReference type="EMBL" id="BLJN01000003">
    <property type="protein sequence ID" value="GFE81757.1"/>
    <property type="molecule type" value="Genomic_DNA"/>
</dbReference>
<dbReference type="InterPro" id="IPR029017">
    <property type="entry name" value="Enolase-like_N"/>
</dbReference>
<feature type="binding site" evidence="6">
    <location>
        <position position="173"/>
    </location>
    <ligand>
        <name>Mg(2+)</name>
        <dbReference type="ChEBI" id="CHEBI:18420"/>
    </ligand>
</feature>
<dbReference type="InterPro" id="IPR013342">
    <property type="entry name" value="Mandelate_racemase_C"/>
</dbReference>
<dbReference type="GO" id="GO:0016855">
    <property type="term" value="F:racemase and epimerase activity, acting on amino acids and derivatives"/>
    <property type="evidence" value="ECO:0007669"/>
    <property type="project" value="UniProtKB-UniRule"/>
</dbReference>
<feature type="binding site" evidence="6">
    <location>
        <position position="222"/>
    </location>
    <ligand>
        <name>Mg(2+)</name>
        <dbReference type="ChEBI" id="CHEBI:18420"/>
    </ligand>
</feature>
<keyword evidence="3 6" id="KW-0460">Magnesium</keyword>
<keyword evidence="4 7" id="KW-0413">Isomerase</keyword>
<feature type="active site" description="Proton acceptor; specific for (S)-substrate epimerization" evidence="5">
    <location>
        <position position="244"/>
    </location>
</feature>
<comment type="caution">
    <text evidence="9">The sequence shown here is derived from an EMBL/GenBank/DDBJ whole genome shotgun (WGS) entry which is preliminary data.</text>
</comment>
<dbReference type="InterPro" id="IPR029065">
    <property type="entry name" value="Enolase_C-like"/>
</dbReference>
<dbReference type="NCBIfam" id="NF042940">
    <property type="entry name" value="racemase_DgcA"/>
    <property type="match status" value="1"/>
</dbReference>
<dbReference type="SUPFAM" id="SSF54826">
    <property type="entry name" value="Enolase N-terminal domain-like"/>
    <property type="match status" value="1"/>
</dbReference>
<evidence type="ECO:0000256" key="1">
    <source>
        <dbReference type="ARBA" id="ARBA00008031"/>
    </source>
</evidence>
<evidence type="ECO:0000256" key="5">
    <source>
        <dbReference type="PIRSR" id="PIRSR634603-1"/>
    </source>
</evidence>